<dbReference type="AlphaFoldDB" id="A0A803MH46"/>
<dbReference type="OMA" id="DMANLEY"/>
<evidence type="ECO:0000256" key="1">
    <source>
        <dbReference type="SAM" id="Coils"/>
    </source>
</evidence>
<feature type="coiled-coil region" evidence="1">
    <location>
        <begin position="12"/>
        <end position="125"/>
    </location>
</feature>
<proteinExistence type="predicted"/>
<name>A0A803MH46_CHEQI</name>
<dbReference type="EnsemblPlants" id="AUR62029298-RA">
    <property type="protein sequence ID" value="AUR62029298-RA:cds"/>
    <property type="gene ID" value="AUR62029298"/>
</dbReference>
<dbReference type="Proteomes" id="UP000596660">
    <property type="component" value="Unplaced"/>
</dbReference>
<evidence type="ECO:0000313" key="2">
    <source>
        <dbReference type="EnsemblPlants" id="AUR62029298-RA:cds"/>
    </source>
</evidence>
<accession>A0A803MH46</accession>
<dbReference type="Gramene" id="AUR62029298-RA">
    <property type="protein sequence ID" value="AUR62029298-RA:cds"/>
    <property type="gene ID" value="AUR62029298"/>
</dbReference>
<evidence type="ECO:0000313" key="3">
    <source>
        <dbReference type="Proteomes" id="UP000596660"/>
    </source>
</evidence>
<feature type="coiled-coil region" evidence="1">
    <location>
        <begin position="164"/>
        <end position="219"/>
    </location>
</feature>
<reference evidence="2" key="2">
    <citation type="submission" date="2021-03" db="UniProtKB">
        <authorList>
            <consortium name="EnsemblPlants"/>
        </authorList>
    </citation>
    <scope>IDENTIFICATION</scope>
</reference>
<keyword evidence="1" id="KW-0175">Coiled coil</keyword>
<organism evidence="2 3">
    <name type="scientific">Chenopodium quinoa</name>
    <name type="common">Quinoa</name>
    <dbReference type="NCBI Taxonomy" id="63459"/>
    <lineage>
        <taxon>Eukaryota</taxon>
        <taxon>Viridiplantae</taxon>
        <taxon>Streptophyta</taxon>
        <taxon>Embryophyta</taxon>
        <taxon>Tracheophyta</taxon>
        <taxon>Spermatophyta</taxon>
        <taxon>Magnoliopsida</taxon>
        <taxon>eudicotyledons</taxon>
        <taxon>Gunneridae</taxon>
        <taxon>Pentapetalae</taxon>
        <taxon>Caryophyllales</taxon>
        <taxon>Chenopodiaceae</taxon>
        <taxon>Chenopodioideae</taxon>
        <taxon>Atripliceae</taxon>
        <taxon>Chenopodium</taxon>
    </lineage>
</organism>
<sequence>MGFFNLLFGDKKGEARRRIGQLEGQLSSTQNELSSTRVRLERLNQEVEKLKTDNFVHEHMKEKLLELGELQEQLSSTKVEALTSKCNLEASRKEEEELKEQLLNRRKIEEDVEMKLQKVLDLEKQLRFIRAEGLFVKANLEGSRKQEERLKKQLFESERFQQDIGMKLQKILELENEISSYEAEALSDMANLEYTNKEVEELKEKLSLLEKVQEAVVELKLL</sequence>
<reference evidence="2" key="1">
    <citation type="journal article" date="2017" name="Nature">
        <title>The genome of Chenopodium quinoa.</title>
        <authorList>
            <person name="Jarvis D.E."/>
            <person name="Ho Y.S."/>
            <person name="Lightfoot D.J."/>
            <person name="Schmoeckel S.M."/>
            <person name="Li B."/>
            <person name="Borm T.J.A."/>
            <person name="Ohyanagi H."/>
            <person name="Mineta K."/>
            <person name="Michell C.T."/>
            <person name="Saber N."/>
            <person name="Kharbatia N.M."/>
            <person name="Rupper R.R."/>
            <person name="Sharp A.R."/>
            <person name="Dally N."/>
            <person name="Boughton B.A."/>
            <person name="Woo Y.H."/>
            <person name="Gao G."/>
            <person name="Schijlen E.G.W.M."/>
            <person name="Guo X."/>
            <person name="Momin A.A."/>
            <person name="Negrao S."/>
            <person name="Al-Babili S."/>
            <person name="Gehring C."/>
            <person name="Roessner U."/>
            <person name="Jung C."/>
            <person name="Murphy K."/>
            <person name="Arold S.T."/>
            <person name="Gojobori T."/>
            <person name="van der Linden C.G."/>
            <person name="van Loo E.N."/>
            <person name="Jellen E.N."/>
            <person name="Maughan P.J."/>
            <person name="Tester M."/>
        </authorList>
    </citation>
    <scope>NUCLEOTIDE SEQUENCE [LARGE SCALE GENOMIC DNA]</scope>
    <source>
        <strain evidence="2">cv. PI 614886</strain>
    </source>
</reference>
<keyword evidence="3" id="KW-1185">Reference proteome</keyword>
<protein>
    <submittedName>
        <fullName evidence="2">Uncharacterized protein</fullName>
    </submittedName>
</protein>